<reference evidence="1 2" key="1">
    <citation type="journal article" date="2013" name="Nat. Commun.">
        <title>Genome analysis reveals insights into physiology and longevity of the Brandt's bat Myotis brandtii.</title>
        <authorList>
            <person name="Seim I."/>
            <person name="Fang X."/>
            <person name="Xiong Z."/>
            <person name="Lobanov A.V."/>
            <person name="Huang Z."/>
            <person name="Ma S."/>
            <person name="Feng Y."/>
            <person name="Turanov A.A."/>
            <person name="Zhu Y."/>
            <person name="Lenz T.L."/>
            <person name="Gerashchenko M.V."/>
            <person name="Fan D."/>
            <person name="Hee Yim S."/>
            <person name="Yao X."/>
            <person name="Jordan D."/>
            <person name="Xiong Y."/>
            <person name="Ma Y."/>
            <person name="Lyapunov A.N."/>
            <person name="Chen G."/>
            <person name="Kulakova O.I."/>
            <person name="Sun Y."/>
            <person name="Lee S.G."/>
            <person name="Bronson R.T."/>
            <person name="Moskalev A.A."/>
            <person name="Sunyaev S.R."/>
            <person name="Zhang G."/>
            <person name="Krogh A."/>
            <person name="Wang J."/>
            <person name="Gladyshev V.N."/>
        </authorList>
    </citation>
    <scope>NUCLEOTIDE SEQUENCE [LARGE SCALE GENOMIC DNA]</scope>
</reference>
<proteinExistence type="predicted"/>
<dbReference type="AlphaFoldDB" id="S7Q829"/>
<sequence length="68" mass="7342">MEPEIEWLEHPGLLTTPFHLCAFICASWPEGSSCQEQGSARVEGVPQCSSGLQSSEKLREVAGPVVSK</sequence>
<evidence type="ECO:0000313" key="2">
    <source>
        <dbReference type="Proteomes" id="UP000052978"/>
    </source>
</evidence>
<organism evidence="1 2">
    <name type="scientific">Myotis brandtii</name>
    <name type="common">Brandt's bat</name>
    <dbReference type="NCBI Taxonomy" id="109478"/>
    <lineage>
        <taxon>Eukaryota</taxon>
        <taxon>Metazoa</taxon>
        <taxon>Chordata</taxon>
        <taxon>Craniata</taxon>
        <taxon>Vertebrata</taxon>
        <taxon>Euteleostomi</taxon>
        <taxon>Mammalia</taxon>
        <taxon>Eutheria</taxon>
        <taxon>Laurasiatheria</taxon>
        <taxon>Chiroptera</taxon>
        <taxon>Yangochiroptera</taxon>
        <taxon>Vespertilionidae</taxon>
        <taxon>Myotis</taxon>
    </lineage>
</organism>
<dbReference type="EMBL" id="KE164326">
    <property type="protein sequence ID" value="EPQ17037.1"/>
    <property type="molecule type" value="Genomic_DNA"/>
</dbReference>
<dbReference type="Proteomes" id="UP000052978">
    <property type="component" value="Unassembled WGS sequence"/>
</dbReference>
<accession>S7Q829</accession>
<keyword evidence="2" id="KW-1185">Reference proteome</keyword>
<evidence type="ECO:0000313" key="1">
    <source>
        <dbReference type="EMBL" id="EPQ17037.1"/>
    </source>
</evidence>
<gene>
    <name evidence="1" type="ORF">D623_10022428</name>
</gene>
<name>S7Q829_MYOBR</name>
<protein>
    <submittedName>
        <fullName evidence="1">Uncharacterized protein</fullName>
    </submittedName>
</protein>